<dbReference type="EMBL" id="WKJZ01000001">
    <property type="protein sequence ID" value="MVW75268.1"/>
    <property type="molecule type" value="Genomic_DNA"/>
</dbReference>
<name>A0A6I4KUB9_9PSED</name>
<keyword evidence="1" id="KW-0732">Signal</keyword>
<comment type="caution">
    <text evidence="2">The sequence shown here is derived from an EMBL/GenBank/DDBJ whole genome shotgun (WGS) entry which is preliminary data.</text>
</comment>
<dbReference type="Proteomes" id="UP000429555">
    <property type="component" value="Unassembled WGS sequence"/>
</dbReference>
<protein>
    <recommendedName>
        <fullName evidence="4">Lipoprotein</fullName>
    </recommendedName>
</protein>
<gene>
    <name evidence="2" type="ORF">GJV18_08045</name>
</gene>
<accession>A0A6I4KUB9</accession>
<dbReference type="RefSeq" id="WP_160344268.1">
    <property type="nucleotide sequence ID" value="NZ_WKJZ01000001.1"/>
</dbReference>
<keyword evidence="3" id="KW-1185">Reference proteome</keyword>
<sequence length="222" mass="24029">MHPSRFCLLALLPLFTGCQLLAPGTPSQPSPAPRLQGEISQAGSQLLFRPCLEQRHFVLSDTANSALLRNSQSLLSDGHSVLFADLRGTLSASAENNHDGALAVSQVYRLQGEGHGCEDANFKQTLLRASGHEPSWSLRVGSQGMVLHRPGQEPLALPYLEEQLPEGRLHLSSEANGQRLGLWLTPQTCRDSMSGAVQHLSAELRLNDQVLRGCGHFGGARQ</sequence>
<evidence type="ECO:0008006" key="4">
    <source>
        <dbReference type="Google" id="ProtNLM"/>
    </source>
</evidence>
<evidence type="ECO:0000256" key="1">
    <source>
        <dbReference type="SAM" id="SignalP"/>
    </source>
</evidence>
<evidence type="ECO:0000313" key="2">
    <source>
        <dbReference type="EMBL" id="MVW75268.1"/>
    </source>
</evidence>
<reference evidence="2 3" key="1">
    <citation type="submission" date="2019-11" db="EMBL/GenBank/DDBJ databases">
        <title>Pseudomonas flavidum sp. nov., isolated from Baiyang Lake.</title>
        <authorList>
            <person name="Zhao Y."/>
        </authorList>
    </citation>
    <scope>NUCLEOTIDE SEQUENCE [LARGE SCALE GENOMIC DNA]</scope>
    <source>
        <strain evidence="3">R-22-3 w-18</strain>
    </source>
</reference>
<dbReference type="PROSITE" id="PS51257">
    <property type="entry name" value="PROKAR_LIPOPROTEIN"/>
    <property type="match status" value="1"/>
</dbReference>
<feature type="chain" id="PRO_5026308849" description="Lipoprotein" evidence="1">
    <location>
        <begin position="23"/>
        <end position="222"/>
    </location>
</feature>
<dbReference type="AlphaFoldDB" id="A0A6I4KUB9"/>
<evidence type="ECO:0000313" key="3">
    <source>
        <dbReference type="Proteomes" id="UP000429555"/>
    </source>
</evidence>
<feature type="signal peptide" evidence="1">
    <location>
        <begin position="1"/>
        <end position="22"/>
    </location>
</feature>
<organism evidence="2 3">
    <name type="scientific">Pseudomonas xionganensis</name>
    <dbReference type="NCBI Taxonomy" id="2654845"/>
    <lineage>
        <taxon>Bacteria</taxon>
        <taxon>Pseudomonadati</taxon>
        <taxon>Pseudomonadota</taxon>
        <taxon>Gammaproteobacteria</taxon>
        <taxon>Pseudomonadales</taxon>
        <taxon>Pseudomonadaceae</taxon>
        <taxon>Pseudomonas</taxon>
    </lineage>
</organism>
<proteinExistence type="predicted"/>